<evidence type="ECO:0000256" key="3">
    <source>
        <dbReference type="ARBA" id="ARBA00022723"/>
    </source>
</evidence>
<dbReference type="GO" id="GO:0004471">
    <property type="term" value="F:malate dehydrogenase (decarboxylating) (NAD+) activity"/>
    <property type="evidence" value="ECO:0007669"/>
    <property type="project" value="TreeGrafter"/>
</dbReference>
<feature type="binding site" evidence="7">
    <location>
        <position position="275"/>
    </location>
    <ligand>
        <name>a divalent metal cation</name>
        <dbReference type="ChEBI" id="CHEBI:60240"/>
    </ligand>
</feature>
<dbReference type="EMBL" id="JAEPRA010000001">
    <property type="protein sequence ID" value="KAG2188835.1"/>
    <property type="molecule type" value="Genomic_DNA"/>
</dbReference>
<dbReference type="SMART" id="SM01274">
    <property type="entry name" value="malic"/>
    <property type="match status" value="1"/>
</dbReference>
<evidence type="ECO:0000256" key="2">
    <source>
        <dbReference type="ARBA" id="ARBA00008785"/>
    </source>
</evidence>
<evidence type="ECO:0000313" key="11">
    <source>
        <dbReference type="EMBL" id="KAG2188835.1"/>
    </source>
</evidence>
<dbReference type="Proteomes" id="UP000612746">
    <property type="component" value="Unassembled WGS sequence"/>
</dbReference>
<dbReference type="CDD" id="cd05312">
    <property type="entry name" value="NAD_bind_1_malic_enz"/>
    <property type="match status" value="1"/>
</dbReference>
<evidence type="ECO:0000256" key="5">
    <source>
        <dbReference type="PIRSR" id="PIRSR000106-1"/>
    </source>
</evidence>
<feature type="binding site" evidence="7">
    <location>
        <position position="276"/>
    </location>
    <ligand>
        <name>a divalent metal cation</name>
        <dbReference type="ChEBI" id="CHEBI:60240"/>
    </ligand>
</feature>
<evidence type="ECO:0000256" key="4">
    <source>
        <dbReference type="ARBA" id="ARBA00023002"/>
    </source>
</evidence>
<protein>
    <recommendedName>
        <fullName evidence="8">Malic enzyme</fullName>
    </recommendedName>
</protein>
<keyword evidence="4 8" id="KW-0560">Oxidoreductase</keyword>
<dbReference type="GO" id="GO:0005739">
    <property type="term" value="C:mitochondrion"/>
    <property type="evidence" value="ECO:0007669"/>
    <property type="project" value="TreeGrafter"/>
</dbReference>
<dbReference type="SUPFAM" id="SSF51735">
    <property type="entry name" value="NAD(P)-binding Rossmann-fold domains"/>
    <property type="match status" value="1"/>
</dbReference>
<feature type="binding site" evidence="7">
    <location>
        <position position="299"/>
    </location>
    <ligand>
        <name>a divalent metal cation</name>
        <dbReference type="ChEBI" id="CHEBI:60240"/>
    </ligand>
</feature>
<feature type="binding site" evidence="6">
    <location>
        <position position="447"/>
    </location>
    <ligand>
        <name>(S)-malate</name>
        <dbReference type="ChEBI" id="CHEBI:15589"/>
    </ligand>
</feature>
<reference evidence="11" key="1">
    <citation type="submission" date="2020-12" db="EMBL/GenBank/DDBJ databases">
        <title>Metabolic potential, ecology and presence of endohyphal bacteria is reflected in genomic diversity of Mucoromycotina.</title>
        <authorList>
            <person name="Muszewska A."/>
            <person name="Okrasinska A."/>
            <person name="Steczkiewicz K."/>
            <person name="Drgas O."/>
            <person name="Orlowska M."/>
            <person name="Perlinska-Lenart U."/>
            <person name="Aleksandrzak-Piekarczyk T."/>
            <person name="Szatraj K."/>
            <person name="Zielenkiewicz U."/>
            <person name="Pilsyk S."/>
            <person name="Malc E."/>
            <person name="Mieczkowski P."/>
            <person name="Kruszewska J.S."/>
            <person name="Biernat P."/>
            <person name="Pawlowska J."/>
        </authorList>
    </citation>
    <scope>NUCLEOTIDE SEQUENCE</scope>
    <source>
        <strain evidence="11">WA0000051536</strain>
    </source>
</reference>
<keyword evidence="12" id="KW-1185">Reference proteome</keyword>
<dbReference type="Gene3D" id="3.40.50.720">
    <property type="entry name" value="NAD(P)-binding Rossmann-like Domain"/>
    <property type="match status" value="1"/>
</dbReference>
<comment type="similarity">
    <text evidence="2 8">Belongs to the malic enzymes family.</text>
</comment>
<dbReference type="Pfam" id="PF03949">
    <property type="entry name" value="Malic_M"/>
    <property type="match status" value="1"/>
</dbReference>
<accession>A0A8H7QBK0</accession>
<evidence type="ECO:0000256" key="1">
    <source>
        <dbReference type="ARBA" id="ARBA00001936"/>
    </source>
</evidence>
<dbReference type="NCBIfam" id="NF010052">
    <property type="entry name" value="PRK13529.1"/>
    <property type="match status" value="1"/>
</dbReference>
<dbReference type="GO" id="GO:0006108">
    <property type="term" value="P:malate metabolic process"/>
    <property type="evidence" value="ECO:0007669"/>
    <property type="project" value="TreeGrafter"/>
</dbReference>
<dbReference type="Pfam" id="PF00390">
    <property type="entry name" value="malic"/>
    <property type="match status" value="1"/>
</dbReference>
<dbReference type="InterPro" id="IPR037062">
    <property type="entry name" value="Malic_N_dom_sf"/>
</dbReference>
<evidence type="ECO:0000256" key="6">
    <source>
        <dbReference type="PIRSR" id="PIRSR000106-2"/>
    </source>
</evidence>
<proteinExistence type="inferred from homology"/>
<dbReference type="GO" id="GO:0046872">
    <property type="term" value="F:metal ion binding"/>
    <property type="evidence" value="ECO:0007669"/>
    <property type="project" value="UniProtKB-KW"/>
</dbReference>
<dbReference type="InterPro" id="IPR012301">
    <property type="entry name" value="Malic_N_dom"/>
</dbReference>
<evidence type="ECO:0000256" key="8">
    <source>
        <dbReference type="RuleBase" id="RU003426"/>
    </source>
</evidence>
<dbReference type="InterPro" id="IPR012302">
    <property type="entry name" value="Malic_NAD-bd"/>
</dbReference>
<evidence type="ECO:0000256" key="7">
    <source>
        <dbReference type="PIRSR" id="PIRSR000106-3"/>
    </source>
</evidence>
<feature type="binding site" evidence="6">
    <location>
        <position position="186"/>
    </location>
    <ligand>
        <name>(S)-malate</name>
        <dbReference type="ChEBI" id="CHEBI:15589"/>
    </ligand>
</feature>
<dbReference type="AlphaFoldDB" id="A0A8H7QBK0"/>
<gene>
    <name evidence="11" type="ORF">INT44_003975</name>
</gene>
<dbReference type="SMART" id="SM00919">
    <property type="entry name" value="Malic_M"/>
    <property type="match status" value="1"/>
</dbReference>
<comment type="cofactor">
    <cofactor evidence="1">
        <name>Mn(2+)</name>
        <dbReference type="ChEBI" id="CHEBI:29035"/>
    </cofactor>
</comment>
<name>A0A8H7QBK0_9FUNG</name>
<keyword evidence="3 7" id="KW-0479">Metal-binding</keyword>
<dbReference type="PANTHER" id="PTHR23406">
    <property type="entry name" value="MALIC ENZYME-RELATED"/>
    <property type="match status" value="1"/>
</dbReference>
<comment type="cofactor">
    <cofactor evidence="7">
        <name>Mg(2+)</name>
        <dbReference type="ChEBI" id="CHEBI:18420"/>
    </cofactor>
    <cofactor evidence="7">
        <name>Mn(2+)</name>
        <dbReference type="ChEBI" id="CHEBI:29035"/>
    </cofactor>
    <text evidence="7">Divalent metal cations. Prefers magnesium or manganese.</text>
</comment>
<dbReference type="PIRSF" id="PIRSF000106">
    <property type="entry name" value="ME"/>
    <property type="match status" value="1"/>
</dbReference>
<dbReference type="PANTHER" id="PTHR23406:SF32">
    <property type="entry name" value="NADP-DEPENDENT MALIC ENZYME"/>
    <property type="match status" value="1"/>
</dbReference>
<organism evidence="11 12">
    <name type="scientific">Umbelopsis vinacea</name>
    <dbReference type="NCBI Taxonomy" id="44442"/>
    <lineage>
        <taxon>Eukaryota</taxon>
        <taxon>Fungi</taxon>
        <taxon>Fungi incertae sedis</taxon>
        <taxon>Mucoromycota</taxon>
        <taxon>Mucoromycotina</taxon>
        <taxon>Umbelopsidomycetes</taxon>
        <taxon>Umbelopsidales</taxon>
        <taxon>Umbelopsidaceae</taxon>
        <taxon>Umbelopsis</taxon>
    </lineage>
</organism>
<dbReference type="SUPFAM" id="SSF53223">
    <property type="entry name" value="Aminoacid dehydrogenase-like, N-terminal domain"/>
    <property type="match status" value="1"/>
</dbReference>
<dbReference type="PRINTS" id="PR00072">
    <property type="entry name" value="MALOXRDTASE"/>
</dbReference>
<feature type="binding site" evidence="6">
    <location>
        <position position="493"/>
    </location>
    <ligand>
        <name>(S)-malate</name>
        <dbReference type="ChEBI" id="CHEBI:15589"/>
    </ligand>
</feature>
<evidence type="ECO:0000259" key="9">
    <source>
        <dbReference type="SMART" id="SM00919"/>
    </source>
</evidence>
<evidence type="ECO:0000313" key="12">
    <source>
        <dbReference type="Proteomes" id="UP000612746"/>
    </source>
</evidence>
<feature type="domain" description="Malic enzyme NAD-binding" evidence="9">
    <location>
        <begin position="300"/>
        <end position="562"/>
    </location>
</feature>
<dbReference type="Gene3D" id="3.40.50.10380">
    <property type="entry name" value="Malic enzyme, N-terminal domain"/>
    <property type="match status" value="1"/>
</dbReference>
<dbReference type="FunFam" id="3.40.50.720:FF:000182">
    <property type="entry name" value="NAD-dependent malic enzyme"/>
    <property type="match status" value="1"/>
</dbReference>
<comment type="caution">
    <text evidence="11">The sequence shown here is derived from an EMBL/GenBank/DDBJ whole genome shotgun (WGS) entry which is preliminary data.</text>
</comment>
<feature type="domain" description="Malic enzyme N-terminal" evidence="10">
    <location>
        <begin position="97"/>
        <end position="290"/>
    </location>
</feature>
<dbReference type="InterPro" id="IPR046346">
    <property type="entry name" value="Aminoacid_DH-like_N_sf"/>
</dbReference>
<dbReference type="OrthoDB" id="5365701at2759"/>
<dbReference type="InterPro" id="IPR001891">
    <property type="entry name" value="Malic_OxRdtase"/>
</dbReference>
<sequence>MSPTISLSTGSPIHSKMNAVNAASKSEQQVVSADLASKSHYHNEGTAMHTTTRKALGVHGLSPSRIESLEIQKRRAMSQLRSKHTMLEKYIFMAQMRNNNIRLFYKIVCDELEELAPVIYTPTVGHACVEWSNIYPFLAPPGTPDGLYLTQADLPNIKEVIRNYRPFPADPNPFSPQIAVISDGSRILGLGDLGVNGMGIPIGKLQLYVAGAGIDPRRTLPIMLDLGTNNEKFINDDFYLGVRSKRPEDDTFYNAVDQVLSALYSEFPELLVQFEDWSSEHAFGLLEKYQYSTFCFNDDIQGTGAVILSGLMNAYKIVASEDNVQAKDQRIVFFGAGSAGIGVAKQIKDYFVIEHGFTEEEARKVFYIVDSKGLITNDRGDRLAEHKKYFSRDDNNGQQFKDLLEIINYVKPTTLIGLSSQPQTFTEPILRRMAELNKQPIVFPLSNPSTQAECTFAQAMEFTDNRVLFASGTAFPVYTVPQTGEVKIPGQGNNFYIFPGLGLGASVAKPAHITDNMVYQSAAALAECLTDEERAQRRLYPDLKRIRQISAEVAAAVCIDAVKEGLARNKDIELVVQDRQKLIEYVMERMWTPESDGYGAEKSISKI</sequence>
<dbReference type="InterPro" id="IPR015884">
    <property type="entry name" value="Malic_enzyme_CS"/>
</dbReference>
<feature type="active site" description="Proton donor" evidence="5">
    <location>
        <position position="120"/>
    </location>
</feature>
<dbReference type="PROSITE" id="PS00331">
    <property type="entry name" value="MALIC_ENZYMES"/>
    <property type="match status" value="1"/>
</dbReference>
<feature type="active site" description="Proton acceptor" evidence="5">
    <location>
        <position position="204"/>
    </location>
</feature>
<dbReference type="GO" id="GO:0051287">
    <property type="term" value="F:NAD binding"/>
    <property type="evidence" value="ECO:0007669"/>
    <property type="project" value="InterPro"/>
</dbReference>
<dbReference type="InterPro" id="IPR036291">
    <property type="entry name" value="NAD(P)-bd_dom_sf"/>
</dbReference>
<evidence type="ECO:0000259" key="10">
    <source>
        <dbReference type="SMART" id="SM01274"/>
    </source>
</evidence>